<gene>
    <name evidence="3" type="ORF">CfE428DRAFT_3725</name>
</gene>
<dbReference type="GO" id="GO:0016788">
    <property type="term" value="F:hydrolase activity, acting on ester bonds"/>
    <property type="evidence" value="ECO:0007669"/>
    <property type="project" value="UniProtKB-ARBA"/>
</dbReference>
<dbReference type="EMBL" id="ABVL01000011">
    <property type="protein sequence ID" value="EDY18688.1"/>
    <property type="molecule type" value="Genomic_DNA"/>
</dbReference>
<protein>
    <submittedName>
        <fullName evidence="3">Lipolytic protein G-D-S-L family</fullName>
    </submittedName>
</protein>
<proteinExistence type="predicted"/>
<keyword evidence="1" id="KW-0732">Signal</keyword>
<feature type="signal peptide" evidence="1">
    <location>
        <begin position="1"/>
        <end position="20"/>
    </location>
</feature>
<feature type="chain" id="PRO_5002800509" evidence="1">
    <location>
        <begin position="21"/>
        <end position="441"/>
    </location>
</feature>
<keyword evidence="4" id="KW-1185">Reference proteome</keyword>
<feature type="domain" description="SGNH hydrolase-type esterase" evidence="2">
    <location>
        <begin position="241"/>
        <end position="431"/>
    </location>
</feature>
<dbReference type="InParanoid" id="B4D487"/>
<dbReference type="AlphaFoldDB" id="B4D487"/>
<dbReference type="CDD" id="cd00229">
    <property type="entry name" value="SGNH_hydrolase"/>
    <property type="match status" value="1"/>
</dbReference>
<evidence type="ECO:0000313" key="3">
    <source>
        <dbReference type="EMBL" id="EDY18688.1"/>
    </source>
</evidence>
<evidence type="ECO:0000256" key="1">
    <source>
        <dbReference type="SAM" id="SignalP"/>
    </source>
</evidence>
<dbReference type="Gene3D" id="3.40.50.1110">
    <property type="entry name" value="SGNH hydrolase"/>
    <property type="match status" value="1"/>
</dbReference>
<reference evidence="3 4" key="1">
    <citation type="journal article" date="2011" name="J. Bacteriol.">
        <title>Genome sequence of Chthoniobacter flavus Ellin428, an aerobic heterotrophic soil bacterium.</title>
        <authorList>
            <person name="Kant R."/>
            <person name="van Passel M.W."/>
            <person name="Palva A."/>
            <person name="Lucas S."/>
            <person name="Lapidus A."/>
            <person name="Glavina Del Rio T."/>
            <person name="Dalin E."/>
            <person name="Tice H."/>
            <person name="Bruce D."/>
            <person name="Goodwin L."/>
            <person name="Pitluck S."/>
            <person name="Larimer F.W."/>
            <person name="Land M.L."/>
            <person name="Hauser L."/>
            <person name="Sangwan P."/>
            <person name="de Vos W.M."/>
            <person name="Janssen P.H."/>
            <person name="Smidt H."/>
        </authorList>
    </citation>
    <scope>NUCLEOTIDE SEQUENCE [LARGE SCALE GENOMIC DNA]</scope>
    <source>
        <strain evidence="3 4">Ellin428</strain>
    </source>
</reference>
<dbReference type="Pfam" id="PF13472">
    <property type="entry name" value="Lipase_GDSL_2"/>
    <property type="match status" value="1"/>
</dbReference>
<dbReference type="STRING" id="497964.CfE428DRAFT_3725"/>
<dbReference type="InterPro" id="IPR013830">
    <property type="entry name" value="SGNH_hydro"/>
</dbReference>
<dbReference type="InterPro" id="IPR036514">
    <property type="entry name" value="SGNH_hydro_sf"/>
</dbReference>
<comment type="caution">
    <text evidence="3">The sequence shown here is derived from an EMBL/GenBank/DDBJ whole genome shotgun (WGS) entry which is preliminary data.</text>
</comment>
<sequence precursor="true">MKPLLLAAAVLSLSIATLHAVDFAAQGTTLTVAAGDADVAGHKVAVKQAATLNIAPAPVQSVTDEALKLSTDKPAGWAKGTRLRGCNARDVNAAGSFVPGSLEIRATKGGDLLKEGDDYLVDSEWGHVGLGPKSRVTANDTVYASYRVSLRRLDTVQVDPSGKVSLKQGEPHISVPVPPEADPGCTAIAHVFVDHGVKTITNDDVYPILESPAQAVTASTPGRIPKTLAKLKAGQPVTIVCLGDSVTAGGNASKPETRYVDVFAAGLRERFPQAKIDVQNISAGGSNSRQWLDPEKHPYRNLHGAENPARFDRVVAAKPDLVTIEFVNDAGLNPAGVEESYSEILKRLEPTGAEVILITPHFTMWRMMGFKSMRETEHRPYVLGLREFASKHQVGLADASARWEHLAKEGIPYLTLLHNTINHPDDRGHRLFAEELWKCFQ</sequence>
<dbReference type="SUPFAM" id="SSF52266">
    <property type="entry name" value="SGNH hydrolase"/>
    <property type="match status" value="1"/>
</dbReference>
<evidence type="ECO:0000259" key="2">
    <source>
        <dbReference type="Pfam" id="PF13472"/>
    </source>
</evidence>
<accession>B4D487</accession>
<dbReference type="eggNOG" id="COG2755">
    <property type="taxonomic scope" value="Bacteria"/>
</dbReference>
<dbReference type="RefSeq" id="WP_006981050.1">
    <property type="nucleotide sequence ID" value="NZ_ABVL01000011.1"/>
</dbReference>
<name>B4D487_9BACT</name>
<dbReference type="Proteomes" id="UP000005824">
    <property type="component" value="Unassembled WGS sequence"/>
</dbReference>
<organism evidence="3 4">
    <name type="scientific">Chthoniobacter flavus Ellin428</name>
    <dbReference type="NCBI Taxonomy" id="497964"/>
    <lineage>
        <taxon>Bacteria</taxon>
        <taxon>Pseudomonadati</taxon>
        <taxon>Verrucomicrobiota</taxon>
        <taxon>Spartobacteria</taxon>
        <taxon>Chthoniobacterales</taxon>
        <taxon>Chthoniobacteraceae</taxon>
        <taxon>Chthoniobacter</taxon>
    </lineage>
</organism>
<evidence type="ECO:0000313" key="4">
    <source>
        <dbReference type="Proteomes" id="UP000005824"/>
    </source>
</evidence>